<protein>
    <submittedName>
        <fullName evidence="1">Uncharacterized protein</fullName>
    </submittedName>
</protein>
<dbReference type="EMBL" id="CM037154">
    <property type="protein sequence ID" value="KAH7860840.1"/>
    <property type="molecule type" value="Genomic_DNA"/>
</dbReference>
<evidence type="ECO:0000313" key="2">
    <source>
        <dbReference type="Proteomes" id="UP000828048"/>
    </source>
</evidence>
<proteinExistence type="predicted"/>
<evidence type="ECO:0000313" key="1">
    <source>
        <dbReference type="EMBL" id="KAH7860840.1"/>
    </source>
</evidence>
<organism evidence="1 2">
    <name type="scientific">Vaccinium darrowii</name>
    <dbReference type="NCBI Taxonomy" id="229202"/>
    <lineage>
        <taxon>Eukaryota</taxon>
        <taxon>Viridiplantae</taxon>
        <taxon>Streptophyta</taxon>
        <taxon>Embryophyta</taxon>
        <taxon>Tracheophyta</taxon>
        <taxon>Spermatophyta</taxon>
        <taxon>Magnoliopsida</taxon>
        <taxon>eudicotyledons</taxon>
        <taxon>Gunneridae</taxon>
        <taxon>Pentapetalae</taxon>
        <taxon>asterids</taxon>
        <taxon>Ericales</taxon>
        <taxon>Ericaceae</taxon>
        <taxon>Vaccinioideae</taxon>
        <taxon>Vaccinieae</taxon>
        <taxon>Vaccinium</taxon>
    </lineage>
</organism>
<accession>A0ACB7Z4Y5</accession>
<gene>
    <name evidence="1" type="ORF">Vadar_018646</name>
</gene>
<reference evidence="1 2" key="1">
    <citation type="journal article" date="2021" name="Hortic Res">
        <title>High-quality reference genome and annotation aids understanding of berry development for evergreen blueberry (Vaccinium darrowii).</title>
        <authorList>
            <person name="Yu J."/>
            <person name="Hulse-Kemp A.M."/>
            <person name="Babiker E."/>
            <person name="Staton M."/>
        </authorList>
    </citation>
    <scope>NUCLEOTIDE SEQUENCE [LARGE SCALE GENOMIC DNA]</scope>
    <source>
        <strain evidence="2">cv. NJ 8807/NJ 8810</strain>
        <tissue evidence="1">Young leaf</tissue>
    </source>
</reference>
<sequence length="203" mass="21800">MASSSSSIFFSLFVISMAPLLVSATQFPVGGEKGWAKPTGNDSETYNEWASQNRFHVGDEALFKYQKDSVLVVNKEDYENCITSNPIAKFEDGNTVFTFDHFGFFYFISGQPGNCKSGQRLIIRVMVQSEAEPPQSTTATPPPAPSTAAAPPPKPAEEGGDQDGDSFHFGPPGNLFSGSRMSVASSSFITAAVAAFVILFLFA</sequence>
<comment type="caution">
    <text evidence="1">The sequence shown here is derived from an EMBL/GenBank/DDBJ whole genome shotgun (WGS) entry which is preliminary data.</text>
</comment>
<dbReference type="Proteomes" id="UP000828048">
    <property type="component" value="Chromosome 4"/>
</dbReference>
<keyword evidence="2" id="KW-1185">Reference proteome</keyword>
<name>A0ACB7Z4Y5_9ERIC</name>